<organism evidence="1 2">
    <name type="scientific">Heyndrickxia shackletonii</name>
    <dbReference type="NCBI Taxonomy" id="157838"/>
    <lineage>
        <taxon>Bacteria</taxon>
        <taxon>Bacillati</taxon>
        <taxon>Bacillota</taxon>
        <taxon>Bacilli</taxon>
        <taxon>Bacillales</taxon>
        <taxon>Bacillaceae</taxon>
        <taxon>Heyndrickxia</taxon>
    </lineage>
</organism>
<keyword evidence="2" id="KW-1185">Reference proteome</keyword>
<dbReference type="Pfam" id="PF10368">
    <property type="entry name" value="YkyA"/>
    <property type="match status" value="1"/>
</dbReference>
<evidence type="ECO:0000313" key="1">
    <source>
        <dbReference type="EMBL" id="KQL55521.1"/>
    </source>
</evidence>
<dbReference type="PATRIC" id="fig|157838.3.peg.3436"/>
<dbReference type="STRING" id="157838.AN964_15540"/>
<dbReference type="InterPro" id="IPR019454">
    <property type="entry name" value="Lipoprot_YkyA-like"/>
</dbReference>
<name>A0A0Q3TP20_9BACI</name>
<accession>A0A0Q3TP20</accession>
<dbReference type="SUPFAM" id="SSF140423">
    <property type="entry name" value="MW0975(SA0943)-like"/>
    <property type="match status" value="1"/>
</dbReference>
<proteinExistence type="predicted"/>
<dbReference type="InterPro" id="IPR036785">
    <property type="entry name" value="YkyA-like_sf"/>
</dbReference>
<sequence length="214" mass="24843">MIRFCILLMCLCVCLAGCQTKPEEKIYQILEDTVSKEKGFQNQQSPLAKLESEETAIFEQIMDLGTKDFKKVVKLSDKALLNIKERKERMDKEQASMLLSQKEFLKMKSVMTELKDQKLKDEASLLYDLMGKRYATHEMLYKAYMTGLDADQKLYELLKQKDVSLNNLEAQINATNDSFSSVMKANKKFNNETKIYNEKKLEFYKHAGIEKNNS</sequence>
<reference evidence="1 2" key="1">
    <citation type="submission" date="2015-09" db="EMBL/GenBank/DDBJ databases">
        <title>Genome sequencing project for genomic taxonomy and phylogenomics of Bacillus-like bacteria.</title>
        <authorList>
            <person name="Liu B."/>
            <person name="Wang J."/>
            <person name="Zhu Y."/>
            <person name="Liu G."/>
            <person name="Chen Q."/>
            <person name="Chen Z."/>
            <person name="Lan J."/>
            <person name="Che J."/>
            <person name="Ge C."/>
            <person name="Shi H."/>
            <person name="Pan Z."/>
            <person name="Liu X."/>
        </authorList>
    </citation>
    <scope>NUCLEOTIDE SEQUENCE [LARGE SCALE GENOMIC DNA]</scope>
    <source>
        <strain evidence="1 2">LMG 18435</strain>
    </source>
</reference>
<protein>
    <recommendedName>
        <fullName evidence="3">Lipoprotein</fullName>
    </recommendedName>
</protein>
<comment type="caution">
    <text evidence="1">The sequence shown here is derived from an EMBL/GenBank/DDBJ whole genome shotgun (WGS) entry which is preliminary data.</text>
</comment>
<dbReference type="AlphaFoldDB" id="A0A0Q3TP20"/>
<dbReference type="Gene3D" id="1.20.120.570">
    <property type="entry name" value="YkyA-like"/>
    <property type="match status" value="1"/>
</dbReference>
<gene>
    <name evidence="1" type="ORF">AN964_15540</name>
</gene>
<dbReference type="Proteomes" id="UP000051888">
    <property type="component" value="Unassembled WGS sequence"/>
</dbReference>
<dbReference type="EMBL" id="LJJC01000004">
    <property type="protein sequence ID" value="KQL55521.1"/>
    <property type="molecule type" value="Genomic_DNA"/>
</dbReference>
<dbReference type="RefSeq" id="WP_055741261.1">
    <property type="nucleotide sequence ID" value="NZ_JAAIWL010000003.1"/>
</dbReference>
<evidence type="ECO:0008006" key="3">
    <source>
        <dbReference type="Google" id="ProtNLM"/>
    </source>
</evidence>
<evidence type="ECO:0000313" key="2">
    <source>
        <dbReference type="Proteomes" id="UP000051888"/>
    </source>
</evidence>